<dbReference type="Proteomes" id="UP000186230">
    <property type="component" value="Chromosome"/>
</dbReference>
<dbReference type="OrthoDB" id="1410704at2"/>
<evidence type="ECO:0000313" key="2">
    <source>
        <dbReference type="Proteomes" id="UP000186230"/>
    </source>
</evidence>
<dbReference type="Gene3D" id="1.10.10.60">
    <property type="entry name" value="Homeodomain-like"/>
    <property type="match status" value="2"/>
</dbReference>
<dbReference type="KEGG" id="gfl:GRFL_0939"/>
<dbReference type="InterPro" id="IPR018060">
    <property type="entry name" value="HTH_AraC"/>
</dbReference>
<dbReference type="GO" id="GO:0043565">
    <property type="term" value="F:sequence-specific DNA binding"/>
    <property type="evidence" value="ECO:0007669"/>
    <property type="project" value="InterPro"/>
</dbReference>
<keyword evidence="2" id="KW-1185">Reference proteome</keyword>
<sequence length="290" mass="33372">MNKKDKVLRELVPISNDDFFVVLNHQNAKFDFPLHYHPEIEINLVMNSSGKRIVGDSISDYCNQDLVIIGPNTPHCWIGRPEYENAHVITIQFHMNFISPQSLNKKLAMPIRDLLDKSSRGILFSDDTINQLKPKIMGLSENQDFDSFLTFLSILYDLSIARNTKSLASISYIEDYKISKSRRIQKVSDYIHQNLHRKILIQDVASLINMSESAFSHFFKKSTNSSFSDYVIDLRLGHAARELIETEKSISEICFDSGFSNISNFNRSFKRKLGFTPSAFRAQQKLITKH</sequence>
<dbReference type="PRINTS" id="PR00032">
    <property type="entry name" value="HTHARAC"/>
</dbReference>
<dbReference type="InterPro" id="IPR018062">
    <property type="entry name" value="HTH_AraC-typ_CS"/>
</dbReference>
<dbReference type="PANTHER" id="PTHR43280">
    <property type="entry name" value="ARAC-FAMILY TRANSCRIPTIONAL REGULATOR"/>
    <property type="match status" value="1"/>
</dbReference>
<dbReference type="SUPFAM" id="SSF51182">
    <property type="entry name" value="RmlC-like cupins"/>
    <property type="match status" value="1"/>
</dbReference>
<dbReference type="SUPFAM" id="SSF46689">
    <property type="entry name" value="Homeodomain-like"/>
    <property type="match status" value="2"/>
</dbReference>
<dbReference type="Pfam" id="PF12833">
    <property type="entry name" value="HTH_18"/>
    <property type="match status" value="1"/>
</dbReference>
<accession>A0A1L7I3A1</accession>
<protein>
    <submittedName>
        <fullName evidence="1">Transcriptional regulator, AraC family</fullName>
    </submittedName>
</protein>
<dbReference type="InterPro" id="IPR014710">
    <property type="entry name" value="RmlC-like_jellyroll"/>
</dbReference>
<dbReference type="STRING" id="1229726.GRFL_0939"/>
<name>A0A1L7I3A1_9FLAO</name>
<reference evidence="1 2" key="1">
    <citation type="submission" date="2016-07" db="EMBL/GenBank/DDBJ databases">
        <title>Multi-omics approach to identify versatile polysaccharide utilization systems of a marine flavobacterium Gramella flava.</title>
        <authorList>
            <person name="Tang K."/>
        </authorList>
    </citation>
    <scope>NUCLEOTIDE SEQUENCE [LARGE SCALE GENOMIC DNA]</scope>
    <source>
        <strain evidence="1 2">JLT2011</strain>
    </source>
</reference>
<dbReference type="AlphaFoldDB" id="A0A1L7I3A1"/>
<dbReference type="GO" id="GO:0003700">
    <property type="term" value="F:DNA-binding transcription factor activity"/>
    <property type="evidence" value="ECO:0007669"/>
    <property type="project" value="InterPro"/>
</dbReference>
<dbReference type="RefSeq" id="WP_083643520.1">
    <property type="nucleotide sequence ID" value="NZ_AMRU01000020.1"/>
</dbReference>
<dbReference type="SMART" id="SM00342">
    <property type="entry name" value="HTH_ARAC"/>
    <property type="match status" value="1"/>
</dbReference>
<gene>
    <name evidence="1" type="ORF">GRFL_0939</name>
</gene>
<dbReference type="InterPro" id="IPR011051">
    <property type="entry name" value="RmlC_Cupin_sf"/>
</dbReference>
<dbReference type="EMBL" id="CP016359">
    <property type="protein sequence ID" value="APU67663.1"/>
    <property type="molecule type" value="Genomic_DNA"/>
</dbReference>
<proteinExistence type="predicted"/>
<dbReference type="InterPro" id="IPR020449">
    <property type="entry name" value="Tscrpt_reg_AraC-type_HTH"/>
</dbReference>
<dbReference type="InterPro" id="IPR009057">
    <property type="entry name" value="Homeodomain-like_sf"/>
</dbReference>
<dbReference type="Gene3D" id="2.60.120.10">
    <property type="entry name" value="Jelly Rolls"/>
    <property type="match status" value="1"/>
</dbReference>
<dbReference type="PROSITE" id="PS00041">
    <property type="entry name" value="HTH_ARAC_FAMILY_1"/>
    <property type="match status" value="1"/>
</dbReference>
<organism evidence="1 2">
    <name type="scientific">Christiangramia flava JLT2011</name>
    <dbReference type="NCBI Taxonomy" id="1229726"/>
    <lineage>
        <taxon>Bacteria</taxon>
        <taxon>Pseudomonadati</taxon>
        <taxon>Bacteroidota</taxon>
        <taxon>Flavobacteriia</taxon>
        <taxon>Flavobacteriales</taxon>
        <taxon>Flavobacteriaceae</taxon>
        <taxon>Christiangramia</taxon>
    </lineage>
</organism>
<dbReference type="PROSITE" id="PS01124">
    <property type="entry name" value="HTH_ARAC_FAMILY_2"/>
    <property type="match status" value="1"/>
</dbReference>
<dbReference type="PANTHER" id="PTHR43280:SF27">
    <property type="entry name" value="TRANSCRIPTIONAL REGULATOR MTLR"/>
    <property type="match status" value="1"/>
</dbReference>
<evidence type="ECO:0000313" key="1">
    <source>
        <dbReference type="EMBL" id="APU67663.1"/>
    </source>
</evidence>